<evidence type="ECO:0000313" key="6">
    <source>
        <dbReference type="Proteomes" id="UP000253529"/>
    </source>
</evidence>
<proteinExistence type="inferred from homology"/>
<keyword evidence="3" id="KW-0029">Amino-acid transport</keyword>
<accession>A0A366FTT2</accession>
<evidence type="ECO:0000256" key="2">
    <source>
        <dbReference type="ARBA" id="ARBA00022729"/>
    </source>
</evidence>
<evidence type="ECO:0000256" key="3">
    <source>
        <dbReference type="ARBA" id="ARBA00022970"/>
    </source>
</evidence>
<dbReference type="RefSeq" id="WP_113887172.1">
    <property type="nucleotide sequence ID" value="NZ_QNRK01000001.1"/>
</dbReference>
<gene>
    <name evidence="5" type="ORF">DFR50_10135</name>
</gene>
<organism evidence="5 6">
    <name type="scientific">Roseiarcus fermentans</name>
    <dbReference type="NCBI Taxonomy" id="1473586"/>
    <lineage>
        <taxon>Bacteria</taxon>
        <taxon>Pseudomonadati</taxon>
        <taxon>Pseudomonadota</taxon>
        <taxon>Alphaproteobacteria</taxon>
        <taxon>Hyphomicrobiales</taxon>
        <taxon>Roseiarcaceae</taxon>
        <taxon>Roseiarcus</taxon>
    </lineage>
</organism>
<keyword evidence="6" id="KW-1185">Reference proteome</keyword>
<dbReference type="EMBL" id="QNRK01000001">
    <property type="protein sequence ID" value="RBP18093.1"/>
    <property type="molecule type" value="Genomic_DNA"/>
</dbReference>
<feature type="domain" description="Leucine-binding protein" evidence="4">
    <location>
        <begin position="64"/>
        <end position="384"/>
    </location>
</feature>
<evidence type="ECO:0000256" key="1">
    <source>
        <dbReference type="ARBA" id="ARBA00010062"/>
    </source>
</evidence>
<comment type="similarity">
    <text evidence="1">Belongs to the leucine-binding protein family.</text>
</comment>
<evidence type="ECO:0000259" key="4">
    <source>
        <dbReference type="Pfam" id="PF13458"/>
    </source>
</evidence>
<dbReference type="InterPro" id="IPR028082">
    <property type="entry name" value="Peripla_BP_I"/>
</dbReference>
<dbReference type="SUPFAM" id="SSF53822">
    <property type="entry name" value="Periplasmic binding protein-like I"/>
    <property type="match status" value="1"/>
</dbReference>
<keyword evidence="2" id="KW-0732">Signal</keyword>
<dbReference type="AlphaFoldDB" id="A0A366FTT2"/>
<keyword evidence="3" id="KW-0813">Transport</keyword>
<sequence>MDVSFLSREGRMVLSRRALIGGGLAITLAGCNSSSLLAPEAAPPGAAPAGAPAPAVGETLGTGPVRVGMILPLTQNGAPSPIGASMRNAAQLAIDEFSGPFITLMIQDDRSSPEGAAEAAKAEIGAGAQLLLGPLYANNVRQAASVARGAGKPMIAFSTDIGVAGPGVFLLSFLVETYDDRIAEFAVSRGKKAFAAMAPQTDYANAALAEFQQVAGRLNAPVAVVARYPAGQPQEAAQQIAAAGGQFDALFIPEQADGMPAVASALAASGVKTQLLGTGVWNDARVLRLPQMQGAWFAAPDSAGFDAFAQKYKAKFGSQPTRLATLSYDAVSLAGALARGAGPDPFSLQALTNVNGFNGADGVFRFRSDGWNERGLAVMEIDNNAAVVVSPAPRSFAGG</sequence>
<dbReference type="CDD" id="cd06339">
    <property type="entry name" value="PBP1_YraM_LppC_lipoprotein-like"/>
    <property type="match status" value="1"/>
</dbReference>
<dbReference type="PANTHER" id="PTHR30483:SF6">
    <property type="entry name" value="PERIPLASMIC BINDING PROTEIN OF ABC TRANSPORTER FOR NATURAL AMINO ACIDS"/>
    <property type="match status" value="1"/>
</dbReference>
<dbReference type="Proteomes" id="UP000253529">
    <property type="component" value="Unassembled WGS sequence"/>
</dbReference>
<dbReference type="GO" id="GO:0006865">
    <property type="term" value="P:amino acid transport"/>
    <property type="evidence" value="ECO:0007669"/>
    <property type="project" value="UniProtKB-KW"/>
</dbReference>
<dbReference type="InterPro" id="IPR028081">
    <property type="entry name" value="Leu-bd"/>
</dbReference>
<name>A0A366FTT2_9HYPH</name>
<evidence type="ECO:0000313" key="5">
    <source>
        <dbReference type="EMBL" id="RBP18093.1"/>
    </source>
</evidence>
<reference evidence="5 6" key="1">
    <citation type="submission" date="2018-06" db="EMBL/GenBank/DDBJ databases">
        <title>Genomic Encyclopedia of Type Strains, Phase IV (KMG-IV): sequencing the most valuable type-strain genomes for metagenomic binning, comparative biology and taxonomic classification.</title>
        <authorList>
            <person name="Goeker M."/>
        </authorList>
    </citation>
    <scope>NUCLEOTIDE SEQUENCE [LARGE SCALE GENOMIC DNA]</scope>
    <source>
        <strain evidence="5 6">DSM 24875</strain>
    </source>
</reference>
<dbReference type="Pfam" id="PF13458">
    <property type="entry name" value="Peripla_BP_6"/>
    <property type="match status" value="1"/>
</dbReference>
<dbReference type="PANTHER" id="PTHR30483">
    <property type="entry name" value="LEUCINE-SPECIFIC-BINDING PROTEIN"/>
    <property type="match status" value="1"/>
</dbReference>
<comment type="caution">
    <text evidence="5">The sequence shown here is derived from an EMBL/GenBank/DDBJ whole genome shotgun (WGS) entry which is preliminary data.</text>
</comment>
<protein>
    <submittedName>
        <fullName evidence="5">Amino acid/amide ABC transporter substrate-binding protein (HAAT family)</fullName>
    </submittedName>
</protein>
<dbReference type="Gene3D" id="3.40.50.2300">
    <property type="match status" value="2"/>
</dbReference>
<dbReference type="InterPro" id="IPR051010">
    <property type="entry name" value="BCAA_transport"/>
</dbReference>
<dbReference type="OrthoDB" id="7210494at2"/>